<dbReference type="CDD" id="cd03811">
    <property type="entry name" value="GT4_GT28_WabH-like"/>
    <property type="match status" value="1"/>
</dbReference>
<dbReference type="PANTHER" id="PTHR12526">
    <property type="entry name" value="GLYCOSYLTRANSFERASE"/>
    <property type="match status" value="1"/>
</dbReference>
<protein>
    <submittedName>
        <fullName evidence="2">Glycosyltransferase involved in cell wall biosynthesis</fullName>
    </submittedName>
</protein>
<proteinExistence type="predicted"/>
<name>A0ABX5KJH1_9BURK</name>
<dbReference type="RefSeq" id="WP_244314900.1">
    <property type="nucleotide sequence ID" value="NZ_QEOB01000010.1"/>
</dbReference>
<gene>
    <name evidence="2" type="ORF">C7402_110178</name>
</gene>
<comment type="caution">
    <text evidence="2">The sequence shown here is derived from an EMBL/GenBank/DDBJ whole genome shotgun (WGS) entry which is preliminary data.</text>
</comment>
<dbReference type="Gene3D" id="3.40.50.2000">
    <property type="entry name" value="Glycogen Phosphorylase B"/>
    <property type="match status" value="2"/>
</dbReference>
<dbReference type="EMBL" id="QEOB01000010">
    <property type="protein sequence ID" value="PVX81774.1"/>
    <property type="molecule type" value="Genomic_DNA"/>
</dbReference>
<dbReference type="SUPFAM" id="SSF53756">
    <property type="entry name" value="UDP-Glycosyltransferase/glycogen phosphorylase"/>
    <property type="match status" value="1"/>
</dbReference>
<reference evidence="2 3" key="1">
    <citation type="submission" date="2018-05" db="EMBL/GenBank/DDBJ databases">
        <title>Genomic Encyclopedia of Type Strains, Phase IV (KMG-V): Genome sequencing to study the core and pangenomes of soil and plant-associated prokaryotes.</title>
        <authorList>
            <person name="Whitman W."/>
        </authorList>
    </citation>
    <scope>NUCLEOTIDE SEQUENCE [LARGE SCALE GENOMIC DNA]</scope>
    <source>
        <strain evidence="2 3">SCZa-39</strain>
    </source>
</reference>
<evidence type="ECO:0000313" key="2">
    <source>
        <dbReference type="EMBL" id="PVX81774.1"/>
    </source>
</evidence>
<evidence type="ECO:0000259" key="1">
    <source>
        <dbReference type="Pfam" id="PF00534"/>
    </source>
</evidence>
<sequence>MPADLPALQEEMARLLAVSTSLQNARKHVGEAEQLAAQAPADRTVRISLLQLRERTGLSTGLLEEWADLLRDCPDDLLVARYYATRLLRERRVDEAMALADRLFPDQQHDPRKVLARAEFLADIKAHDASDALFRRAITEYGRRDLRVAFAKRLARRGMVADALEVIEPVAHKLTPASKEEQLVAKIIDDYAFYRRFESAAELSGQDSKIVAMRQAILRFRQRVVPPSPRARLASIALITGSLGPGGAERQLTLLAVQLQRLADAAAQVPENVAGRDVGAVEVLVKQHSDPVRVGRPQRLDFFLDTLRDANVKVSEINAMPAVSAAHQDIADADLLRMLDNLPSQVHYGVTRLAPYLRERAFDVVSLWQDGTCLFGALAALLAGVPTIHLVFRGLPPNIRKERNRPEYETFYRAIAEIPGVELVSNSITGAREYARWLGVPIERFRILYNGVSEINALASEEDERKWTAFVERTADATETIGGVFRLEPDKRPLLWIKLAHRYLKRRPMARFVIVGDGRFRDEALALATELGIAGRLLLVGLSSHVGFWYSKMDVKVLLSRHEGLPNVLIEAQLLGICTVSTPAGGAGECFIDGVTGHLLACAEHPNLNDACERIEHLVLSAQADATVRERATRRATELFSVEAMLETFMNLCRRPERVAQRTPRVEQLENLVMS</sequence>
<evidence type="ECO:0000313" key="3">
    <source>
        <dbReference type="Proteomes" id="UP000245712"/>
    </source>
</evidence>
<dbReference type="Pfam" id="PF00534">
    <property type="entry name" value="Glycos_transf_1"/>
    <property type="match status" value="1"/>
</dbReference>
<organism evidence="2 3">
    <name type="scientific">Paraburkholderia unamae</name>
    <dbReference type="NCBI Taxonomy" id="219649"/>
    <lineage>
        <taxon>Bacteria</taxon>
        <taxon>Pseudomonadati</taxon>
        <taxon>Pseudomonadota</taxon>
        <taxon>Betaproteobacteria</taxon>
        <taxon>Burkholderiales</taxon>
        <taxon>Burkholderiaceae</taxon>
        <taxon>Paraburkholderia</taxon>
    </lineage>
</organism>
<dbReference type="Proteomes" id="UP000245712">
    <property type="component" value="Unassembled WGS sequence"/>
</dbReference>
<feature type="domain" description="Glycosyl transferase family 1" evidence="1">
    <location>
        <begin position="479"/>
        <end position="617"/>
    </location>
</feature>
<dbReference type="InterPro" id="IPR001296">
    <property type="entry name" value="Glyco_trans_1"/>
</dbReference>
<accession>A0ABX5KJH1</accession>
<keyword evidence="3" id="KW-1185">Reference proteome</keyword>